<comment type="subcellular location">
    <subcellularLocation>
        <location evidence="1">Secreted</location>
    </subcellularLocation>
</comment>
<accession>A0A1I2TFY1</accession>
<gene>
    <name evidence="4" type="ORF">SAMN04487988_1064</name>
</gene>
<evidence type="ECO:0000256" key="2">
    <source>
        <dbReference type="ARBA" id="ARBA00022729"/>
    </source>
</evidence>
<evidence type="ECO:0000256" key="1">
    <source>
        <dbReference type="ARBA" id="ARBA00004613"/>
    </source>
</evidence>
<dbReference type="AlphaFoldDB" id="A0A1I2TFY1"/>
<protein>
    <submittedName>
        <fullName evidence="4">Polysaccharide deacetylase</fullName>
    </submittedName>
</protein>
<keyword evidence="2" id="KW-0732">Signal</keyword>
<dbReference type="PROSITE" id="PS51677">
    <property type="entry name" value="NODB"/>
    <property type="match status" value="1"/>
</dbReference>
<evidence type="ECO:0000313" key="4">
    <source>
        <dbReference type="EMBL" id="SFG63763.1"/>
    </source>
</evidence>
<dbReference type="RefSeq" id="WP_092790998.1">
    <property type="nucleotide sequence ID" value="NZ_FOPC01000006.1"/>
</dbReference>
<dbReference type="OrthoDB" id="2795102at2"/>
<dbReference type="InterPro" id="IPR051398">
    <property type="entry name" value="Polysacch_Deacetylase"/>
</dbReference>
<feature type="domain" description="NodB homology" evidence="3">
    <location>
        <begin position="14"/>
        <end position="238"/>
    </location>
</feature>
<dbReference type="GO" id="GO:0005576">
    <property type="term" value="C:extracellular region"/>
    <property type="evidence" value="ECO:0007669"/>
    <property type="project" value="UniProtKB-SubCell"/>
</dbReference>
<dbReference type="Gene3D" id="3.20.20.370">
    <property type="entry name" value="Glycoside hydrolase/deacetylase"/>
    <property type="match status" value="1"/>
</dbReference>
<dbReference type="PANTHER" id="PTHR34216:SF3">
    <property type="entry name" value="POLY-BETA-1,6-N-ACETYL-D-GLUCOSAMINE N-DEACETYLASE"/>
    <property type="match status" value="1"/>
</dbReference>
<reference evidence="5" key="1">
    <citation type="submission" date="2016-10" db="EMBL/GenBank/DDBJ databases">
        <authorList>
            <person name="Varghese N."/>
            <person name="Submissions S."/>
        </authorList>
    </citation>
    <scope>NUCLEOTIDE SEQUENCE [LARGE SCALE GENOMIC DNA]</scope>
    <source>
        <strain evidence="5">DSM 19315</strain>
    </source>
</reference>
<dbReference type="PANTHER" id="PTHR34216">
    <property type="match status" value="1"/>
</dbReference>
<organism evidence="4 5">
    <name type="scientific">Algoriphagus hitonicola</name>
    <dbReference type="NCBI Taxonomy" id="435880"/>
    <lineage>
        <taxon>Bacteria</taxon>
        <taxon>Pseudomonadati</taxon>
        <taxon>Bacteroidota</taxon>
        <taxon>Cytophagia</taxon>
        <taxon>Cytophagales</taxon>
        <taxon>Cyclobacteriaceae</taxon>
        <taxon>Algoriphagus</taxon>
    </lineage>
</organism>
<dbReference type="STRING" id="435880.SAMN04487988_1064"/>
<evidence type="ECO:0000313" key="5">
    <source>
        <dbReference type="Proteomes" id="UP000199642"/>
    </source>
</evidence>
<dbReference type="GO" id="GO:0005975">
    <property type="term" value="P:carbohydrate metabolic process"/>
    <property type="evidence" value="ECO:0007669"/>
    <property type="project" value="InterPro"/>
</dbReference>
<dbReference type="Proteomes" id="UP000199642">
    <property type="component" value="Unassembled WGS sequence"/>
</dbReference>
<proteinExistence type="predicted"/>
<name>A0A1I2TFY1_9BACT</name>
<dbReference type="SUPFAM" id="SSF88713">
    <property type="entry name" value="Glycoside hydrolase/deacetylase"/>
    <property type="match status" value="1"/>
</dbReference>
<dbReference type="InterPro" id="IPR011330">
    <property type="entry name" value="Glyco_hydro/deAcase_b/a-brl"/>
</dbReference>
<keyword evidence="5" id="KW-1185">Reference proteome</keyword>
<dbReference type="Pfam" id="PF01522">
    <property type="entry name" value="Polysacc_deac_1"/>
    <property type="match status" value="1"/>
</dbReference>
<sequence length="238" mass="27477">MVQFACGRTNKVEPGIVLSFDDDYLDNWVGILPLLERYDAKVTFFISGLSQMDSLDLEKVKLIRAKGHEIGAHTENHLSLNQYIKNYGLKAYWEKEIKAQLSAFDQLGIYPIVFAYPYGEKNQYIDFLLLSRFKATRNVVAPTKGVHLPDKIFHNLGTRQNRFYSLAIDNRDQVQENQLLSAFQKVAREQKVIFLHAHDIGEEEGYEINVFHLERMLRLAKSEGLKMHTFSALLAKHD</sequence>
<evidence type="ECO:0000259" key="3">
    <source>
        <dbReference type="PROSITE" id="PS51677"/>
    </source>
</evidence>
<dbReference type="EMBL" id="FOPC01000006">
    <property type="protein sequence ID" value="SFG63763.1"/>
    <property type="molecule type" value="Genomic_DNA"/>
</dbReference>
<dbReference type="GO" id="GO:0016810">
    <property type="term" value="F:hydrolase activity, acting on carbon-nitrogen (but not peptide) bonds"/>
    <property type="evidence" value="ECO:0007669"/>
    <property type="project" value="InterPro"/>
</dbReference>
<dbReference type="InterPro" id="IPR002509">
    <property type="entry name" value="NODB_dom"/>
</dbReference>